<feature type="compositionally biased region" description="Basic and acidic residues" evidence="9">
    <location>
        <begin position="34"/>
        <end position="58"/>
    </location>
</feature>
<keyword evidence="3" id="KW-0863">Zinc-finger</keyword>
<feature type="domain" description="CW-type" evidence="11">
    <location>
        <begin position="136"/>
        <end position="195"/>
    </location>
</feature>
<evidence type="ECO:0000256" key="4">
    <source>
        <dbReference type="ARBA" id="ARBA00022833"/>
    </source>
</evidence>
<dbReference type="PROSITE" id="PS50982">
    <property type="entry name" value="MBD"/>
    <property type="match status" value="1"/>
</dbReference>
<feature type="region of interest" description="Disordered" evidence="9">
    <location>
        <begin position="313"/>
        <end position="345"/>
    </location>
</feature>
<keyword evidence="5" id="KW-0805">Transcription regulation</keyword>
<dbReference type="SMART" id="SM00391">
    <property type="entry name" value="MBD"/>
    <property type="match status" value="1"/>
</dbReference>
<evidence type="ECO:0000313" key="12">
    <source>
        <dbReference type="EMBL" id="KAG6386623.1"/>
    </source>
</evidence>
<dbReference type="PROSITE" id="PS51050">
    <property type="entry name" value="ZF_CW"/>
    <property type="match status" value="1"/>
</dbReference>
<keyword evidence="4" id="KW-0862">Zinc</keyword>
<protein>
    <recommendedName>
        <fullName evidence="14">Methyl-CpG-binding domain-containing protein 2-like</fullName>
    </recommendedName>
</protein>
<dbReference type="CDD" id="cd01396">
    <property type="entry name" value="MeCP2_MBD"/>
    <property type="match status" value="1"/>
</dbReference>
<evidence type="ECO:0000256" key="6">
    <source>
        <dbReference type="ARBA" id="ARBA00023125"/>
    </source>
</evidence>
<evidence type="ECO:0000256" key="5">
    <source>
        <dbReference type="ARBA" id="ARBA00023015"/>
    </source>
</evidence>
<dbReference type="InterPro" id="IPR016177">
    <property type="entry name" value="DNA-bd_dom_sf"/>
</dbReference>
<dbReference type="PANTHER" id="PTHR12396:SF0">
    <property type="entry name" value="METHYL-CPG BINDING DOMAIN PROTEIN-LIKE, ISOFORM C"/>
    <property type="match status" value="1"/>
</dbReference>
<evidence type="ECO:0000256" key="7">
    <source>
        <dbReference type="ARBA" id="ARBA00023163"/>
    </source>
</evidence>
<dbReference type="SUPFAM" id="SSF54171">
    <property type="entry name" value="DNA-binding domain"/>
    <property type="match status" value="1"/>
</dbReference>
<dbReference type="GO" id="GO:0008270">
    <property type="term" value="F:zinc ion binding"/>
    <property type="evidence" value="ECO:0007669"/>
    <property type="project" value="UniProtKB-KW"/>
</dbReference>
<evidence type="ECO:0000256" key="8">
    <source>
        <dbReference type="ARBA" id="ARBA00023242"/>
    </source>
</evidence>
<sequence length="370" mass="42461">MVLRKRFHVFNFCEERSSRRRVMEPHSLKVTIKLKSDKPSNKSLATDDHLSDVREKSRALNSCHPGSLAANSQDPVDFSSAGGLENQTRKDEENPSDISQYQLVLYNPSINGSGEAEVPGPIIARPISSHRQHQRTLSVGAFTVQCANCFQWRFIPTKEKYEEIREHIMKLPFVCEVAREWRPDISCEDPPDLVQDKSRLWAIDKPSIARTPGGWDRLLRFRGEGSSKFADVYYVSPSGKRFRSMVEIQRYLEENPVYKEQGVSLSQFSFQIPRPLHENYLRKRSKPTSDAGDLGMSRFPYPSEDLPMPWYADTDFQLTRPGPSTDYTESPDLKPETQTAKKQKTVYKKSVNGDLFCSPTYFNLEEPKQL</sequence>
<dbReference type="Pfam" id="PF01429">
    <property type="entry name" value="MBD"/>
    <property type="match status" value="1"/>
</dbReference>
<dbReference type="Pfam" id="PF07496">
    <property type="entry name" value="zf-CW"/>
    <property type="match status" value="1"/>
</dbReference>
<dbReference type="EMBL" id="PNBA02000021">
    <property type="protein sequence ID" value="KAG6386623.1"/>
    <property type="molecule type" value="Genomic_DNA"/>
</dbReference>
<dbReference type="GO" id="GO:0005634">
    <property type="term" value="C:nucleus"/>
    <property type="evidence" value="ECO:0007669"/>
    <property type="project" value="UniProtKB-SubCell"/>
</dbReference>
<dbReference type="PANTHER" id="PTHR12396">
    <property type="entry name" value="METHYL-CPG BINDING PROTEIN, MBD"/>
    <property type="match status" value="1"/>
</dbReference>
<feature type="domain" description="MBD" evidence="10">
    <location>
        <begin position="201"/>
        <end position="275"/>
    </location>
</feature>
<keyword evidence="13" id="KW-1185">Reference proteome</keyword>
<keyword evidence="8" id="KW-0539">Nucleus</keyword>
<reference evidence="12" key="1">
    <citation type="submission" date="2018-01" db="EMBL/GenBank/DDBJ databases">
        <authorList>
            <person name="Mao J.F."/>
        </authorList>
    </citation>
    <scope>NUCLEOTIDE SEQUENCE</scope>
    <source>
        <strain evidence="12">Huo1</strain>
        <tissue evidence="12">Leaf</tissue>
    </source>
</reference>
<dbReference type="Gene3D" id="3.30.890.10">
    <property type="entry name" value="Methyl-cpg-binding Protein 2, Chain A"/>
    <property type="match status" value="1"/>
</dbReference>
<dbReference type="Proteomes" id="UP000298416">
    <property type="component" value="Unassembled WGS sequence"/>
</dbReference>
<name>A0A8X8Z0A0_SALSN</name>
<keyword evidence="6" id="KW-0238">DNA-binding</keyword>
<gene>
    <name evidence="12" type="ORF">SASPL_151791</name>
</gene>
<evidence type="ECO:0000259" key="10">
    <source>
        <dbReference type="PROSITE" id="PS50982"/>
    </source>
</evidence>
<proteinExistence type="predicted"/>
<dbReference type="GO" id="GO:0003677">
    <property type="term" value="F:DNA binding"/>
    <property type="evidence" value="ECO:0007669"/>
    <property type="project" value="UniProtKB-KW"/>
</dbReference>
<dbReference type="AlphaFoldDB" id="A0A8X8Z0A0"/>
<dbReference type="InterPro" id="IPR011124">
    <property type="entry name" value="Znf_CW"/>
</dbReference>
<dbReference type="InterPro" id="IPR001739">
    <property type="entry name" value="Methyl_CpG_DNA-bd"/>
</dbReference>
<organism evidence="12">
    <name type="scientific">Salvia splendens</name>
    <name type="common">Scarlet sage</name>
    <dbReference type="NCBI Taxonomy" id="180675"/>
    <lineage>
        <taxon>Eukaryota</taxon>
        <taxon>Viridiplantae</taxon>
        <taxon>Streptophyta</taxon>
        <taxon>Embryophyta</taxon>
        <taxon>Tracheophyta</taxon>
        <taxon>Spermatophyta</taxon>
        <taxon>Magnoliopsida</taxon>
        <taxon>eudicotyledons</taxon>
        <taxon>Gunneridae</taxon>
        <taxon>Pentapetalae</taxon>
        <taxon>asterids</taxon>
        <taxon>lamiids</taxon>
        <taxon>Lamiales</taxon>
        <taxon>Lamiaceae</taxon>
        <taxon>Nepetoideae</taxon>
        <taxon>Mentheae</taxon>
        <taxon>Salviinae</taxon>
        <taxon>Salvia</taxon>
        <taxon>Salvia subgen. Calosphace</taxon>
        <taxon>core Calosphace</taxon>
    </lineage>
</organism>
<evidence type="ECO:0008006" key="14">
    <source>
        <dbReference type="Google" id="ProtNLM"/>
    </source>
</evidence>
<feature type="region of interest" description="Disordered" evidence="9">
    <location>
        <begin position="34"/>
        <end position="97"/>
    </location>
</feature>
<keyword evidence="7" id="KW-0804">Transcription</keyword>
<evidence type="ECO:0000256" key="9">
    <source>
        <dbReference type="SAM" id="MobiDB-lite"/>
    </source>
</evidence>
<evidence type="ECO:0000256" key="2">
    <source>
        <dbReference type="ARBA" id="ARBA00022723"/>
    </source>
</evidence>
<keyword evidence="2" id="KW-0479">Metal-binding</keyword>
<evidence type="ECO:0000259" key="11">
    <source>
        <dbReference type="PROSITE" id="PS51050"/>
    </source>
</evidence>
<accession>A0A8X8Z0A0</accession>
<comment type="subcellular location">
    <subcellularLocation>
        <location evidence="1">Nucleus</location>
    </subcellularLocation>
</comment>
<evidence type="ECO:0000256" key="1">
    <source>
        <dbReference type="ARBA" id="ARBA00004123"/>
    </source>
</evidence>
<comment type="caution">
    <text evidence="12">The sequence shown here is derived from an EMBL/GenBank/DDBJ whole genome shotgun (WGS) entry which is preliminary data.</text>
</comment>
<evidence type="ECO:0000256" key="3">
    <source>
        <dbReference type="ARBA" id="ARBA00022771"/>
    </source>
</evidence>
<reference evidence="12" key="2">
    <citation type="submission" date="2020-08" db="EMBL/GenBank/DDBJ databases">
        <title>Plant Genome Project.</title>
        <authorList>
            <person name="Zhang R.-G."/>
        </authorList>
    </citation>
    <scope>NUCLEOTIDE SEQUENCE</scope>
    <source>
        <strain evidence="12">Huo1</strain>
        <tissue evidence="12">Leaf</tissue>
    </source>
</reference>
<evidence type="ECO:0000313" key="13">
    <source>
        <dbReference type="Proteomes" id="UP000298416"/>
    </source>
</evidence>